<organism evidence="2 3">
    <name type="scientific">Tumebacillus amylolyticus</name>
    <dbReference type="NCBI Taxonomy" id="2801339"/>
    <lineage>
        <taxon>Bacteria</taxon>
        <taxon>Bacillati</taxon>
        <taxon>Bacillota</taxon>
        <taxon>Bacilli</taxon>
        <taxon>Bacillales</taxon>
        <taxon>Alicyclobacillaceae</taxon>
        <taxon>Tumebacillus</taxon>
    </lineage>
</organism>
<reference evidence="2 3" key="1">
    <citation type="submission" date="2021-01" db="EMBL/GenBank/DDBJ databases">
        <title>Tumebacillus sp. strain ITR2 16S ribosomal RNA gene Genome sequencing and assembly.</title>
        <authorList>
            <person name="Kang M."/>
        </authorList>
    </citation>
    <scope>NUCLEOTIDE SEQUENCE [LARGE SCALE GENOMIC DNA]</scope>
    <source>
        <strain evidence="2 3">ITR2</strain>
    </source>
</reference>
<protein>
    <submittedName>
        <fullName evidence="2">GNAT family N-acetyltransferase</fullName>
    </submittedName>
</protein>
<dbReference type="InterPro" id="IPR016181">
    <property type="entry name" value="Acyl_CoA_acyltransferase"/>
</dbReference>
<accession>A0ABS1J675</accession>
<feature type="domain" description="N-acetyltransferase" evidence="1">
    <location>
        <begin position="3"/>
        <end position="191"/>
    </location>
</feature>
<dbReference type="Proteomes" id="UP000602284">
    <property type="component" value="Unassembled WGS sequence"/>
</dbReference>
<keyword evidence="3" id="KW-1185">Reference proteome</keyword>
<dbReference type="CDD" id="cd04301">
    <property type="entry name" value="NAT_SF"/>
    <property type="match status" value="1"/>
</dbReference>
<evidence type="ECO:0000313" key="2">
    <source>
        <dbReference type="EMBL" id="MBL0385791.1"/>
    </source>
</evidence>
<evidence type="ECO:0000259" key="1">
    <source>
        <dbReference type="PROSITE" id="PS51186"/>
    </source>
</evidence>
<dbReference type="SUPFAM" id="SSF55729">
    <property type="entry name" value="Acyl-CoA N-acyltransferases (Nat)"/>
    <property type="match status" value="1"/>
</dbReference>
<name>A0ABS1J675_9BACL</name>
<dbReference type="Gene3D" id="3.40.630.30">
    <property type="match status" value="1"/>
</dbReference>
<evidence type="ECO:0000313" key="3">
    <source>
        <dbReference type="Proteomes" id="UP000602284"/>
    </source>
</evidence>
<gene>
    <name evidence="2" type="ORF">JJB07_03935</name>
</gene>
<dbReference type="EMBL" id="JAEQNB010000001">
    <property type="protein sequence ID" value="MBL0385791.1"/>
    <property type="molecule type" value="Genomic_DNA"/>
</dbReference>
<dbReference type="PROSITE" id="PS51186">
    <property type="entry name" value="GNAT"/>
    <property type="match status" value="1"/>
</dbReference>
<proteinExistence type="predicted"/>
<dbReference type="InterPro" id="IPR000182">
    <property type="entry name" value="GNAT_dom"/>
</dbReference>
<comment type="caution">
    <text evidence="2">The sequence shown here is derived from an EMBL/GenBank/DDBJ whole genome shotgun (WGS) entry which is preliminary data.</text>
</comment>
<sequence>MSLTIQKLTPALAESFFHFFDNVAFTDNPRWSSCYCYFYSQSWAEGEWETRTAADNRQACSKWMDAEGLNGFLAFLNGEPVGWCHANDKANLSLGYLPEEIAKPDPEHRTASIACFIVSPEHRRQGIATQILHAAFEQLKQDGFTYLEAYPRHEEDGTIQEHYHGHPAMYFEAGFETLHELGDFDVLRKTL</sequence>
<dbReference type="Pfam" id="PF00583">
    <property type="entry name" value="Acetyltransf_1"/>
    <property type="match status" value="1"/>
</dbReference>
<dbReference type="RefSeq" id="WP_201631293.1">
    <property type="nucleotide sequence ID" value="NZ_JAEQNB010000001.1"/>
</dbReference>